<accession>A0A1U8LWL2</accession>
<dbReference type="GeneID" id="107930481"/>
<organism evidence="1 2">
    <name type="scientific">Gossypium hirsutum</name>
    <name type="common">Upland cotton</name>
    <name type="synonym">Gossypium mexicanum</name>
    <dbReference type="NCBI Taxonomy" id="3635"/>
    <lineage>
        <taxon>Eukaryota</taxon>
        <taxon>Viridiplantae</taxon>
        <taxon>Streptophyta</taxon>
        <taxon>Embryophyta</taxon>
        <taxon>Tracheophyta</taxon>
        <taxon>Spermatophyta</taxon>
        <taxon>Magnoliopsida</taxon>
        <taxon>eudicotyledons</taxon>
        <taxon>Gunneridae</taxon>
        <taxon>Pentapetalae</taxon>
        <taxon>rosids</taxon>
        <taxon>malvids</taxon>
        <taxon>Malvales</taxon>
        <taxon>Malvaceae</taxon>
        <taxon>Malvoideae</taxon>
        <taxon>Gossypium</taxon>
    </lineage>
</organism>
<reference evidence="2" key="2">
    <citation type="submission" date="2025-08" db="UniProtKB">
        <authorList>
            <consortium name="RefSeq"/>
        </authorList>
    </citation>
    <scope>IDENTIFICATION</scope>
</reference>
<protein>
    <submittedName>
        <fullName evidence="2">Uncharacterized protein</fullName>
    </submittedName>
</protein>
<dbReference type="PaxDb" id="3635-A0A1U8LWL2"/>
<dbReference type="OrthoDB" id="1406886at2759"/>
<dbReference type="PANTHER" id="PTHR33148">
    <property type="entry name" value="PLASTID MOVEMENT IMPAIRED PROTEIN-RELATED"/>
    <property type="match status" value="1"/>
</dbReference>
<dbReference type="OMA" id="INADCIT"/>
<gene>
    <name evidence="2" type="primary">LOC107930481</name>
</gene>
<dbReference type="KEGG" id="ghi:107930481"/>
<dbReference type="RefSeq" id="XP_016717639.1">
    <property type="nucleotide sequence ID" value="XM_016862150.2"/>
</dbReference>
<dbReference type="STRING" id="3635.A0A1U8LWL2"/>
<keyword evidence="1" id="KW-1185">Reference proteome</keyword>
<evidence type="ECO:0000313" key="2">
    <source>
        <dbReference type="RefSeq" id="XP_016717639.1"/>
    </source>
</evidence>
<dbReference type="Pfam" id="PF14009">
    <property type="entry name" value="PADRE"/>
    <property type="match status" value="1"/>
</dbReference>
<dbReference type="Proteomes" id="UP000818029">
    <property type="component" value="Chromosome A08"/>
</dbReference>
<sequence length="189" mass="21013">MGNCVFKPFDEAEETIKVATPNGGIMELSPPISAACITKQFPAMAIYRRTPHTLLSQQPLFNNEKLRAGQLYYLLPLNNNNNNNNNDLVSTSSSPYRMSFDHQQRVLLKRTDTEEAATPRVWKVKLVISPDKLAEIMAQEARTEALIESVRAVAKCGDGVSSSSVAKSDQWCMSCGGKGSLRNYAQDRW</sequence>
<proteinExistence type="predicted"/>
<dbReference type="PANTHER" id="PTHR33148:SF41">
    <property type="entry name" value="DUF4228 DOMAIN PROTEIN"/>
    <property type="match status" value="1"/>
</dbReference>
<dbReference type="AlphaFoldDB" id="A0A1U8LWL2"/>
<name>A0A1U8LWL2_GOSHI</name>
<evidence type="ECO:0000313" key="1">
    <source>
        <dbReference type="Proteomes" id="UP000818029"/>
    </source>
</evidence>
<dbReference type="InterPro" id="IPR025322">
    <property type="entry name" value="PADRE_dom"/>
</dbReference>
<reference evidence="1" key="1">
    <citation type="journal article" date="2020" name="Nat. Genet.">
        <title>Genomic diversifications of five Gossypium allopolyploid species and their impact on cotton improvement.</title>
        <authorList>
            <person name="Chen Z.J."/>
            <person name="Sreedasyam A."/>
            <person name="Ando A."/>
            <person name="Song Q."/>
            <person name="De Santiago L.M."/>
            <person name="Hulse-Kemp A.M."/>
            <person name="Ding M."/>
            <person name="Ye W."/>
            <person name="Kirkbride R.C."/>
            <person name="Jenkins J."/>
            <person name="Plott C."/>
            <person name="Lovell J."/>
            <person name="Lin Y.M."/>
            <person name="Vaughn R."/>
            <person name="Liu B."/>
            <person name="Simpson S."/>
            <person name="Scheffler B.E."/>
            <person name="Wen L."/>
            <person name="Saski C.A."/>
            <person name="Grover C.E."/>
            <person name="Hu G."/>
            <person name="Conover J.L."/>
            <person name="Carlson J.W."/>
            <person name="Shu S."/>
            <person name="Boston L.B."/>
            <person name="Williams M."/>
            <person name="Peterson D.G."/>
            <person name="McGee K."/>
            <person name="Jones D.C."/>
            <person name="Wendel J.F."/>
            <person name="Stelly D.M."/>
            <person name="Grimwood J."/>
            <person name="Schmutz J."/>
        </authorList>
    </citation>
    <scope>NUCLEOTIDE SEQUENCE [LARGE SCALE GENOMIC DNA]</scope>
    <source>
        <strain evidence="1">cv. TM-1</strain>
    </source>
</reference>